<evidence type="ECO:0000313" key="4">
    <source>
        <dbReference type="EnsemblMetazoa" id="AATE020280-PA.1"/>
    </source>
</evidence>
<protein>
    <submittedName>
        <fullName evidence="4">Uncharacterized protein</fullName>
    </submittedName>
</protein>
<accession>A0A182JLG2</accession>
<feature type="transmembrane region" description="Helical" evidence="2">
    <location>
        <begin position="87"/>
        <end position="115"/>
    </location>
</feature>
<reference evidence="4" key="1">
    <citation type="submission" date="2022-08" db="UniProtKB">
        <authorList>
            <consortium name="EnsemblMetazoa"/>
        </authorList>
    </citation>
    <scope>IDENTIFICATION</scope>
    <source>
        <strain evidence="4">EBRO</strain>
    </source>
</reference>
<evidence type="ECO:0000256" key="1">
    <source>
        <dbReference type="SAM" id="MobiDB-lite"/>
    </source>
</evidence>
<dbReference type="AlphaFoldDB" id="A0A182JLG2"/>
<feature type="chain" id="PRO_5043388552" evidence="3">
    <location>
        <begin position="24"/>
        <end position="300"/>
    </location>
</feature>
<keyword evidence="3" id="KW-0732">Signal</keyword>
<keyword evidence="2" id="KW-0472">Membrane</keyword>
<proteinExistence type="predicted"/>
<feature type="transmembrane region" description="Helical" evidence="2">
    <location>
        <begin position="121"/>
        <end position="141"/>
    </location>
</feature>
<evidence type="ECO:0000256" key="3">
    <source>
        <dbReference type="SAM" id="SignalP"/>
    </source>
</evidence>
<name>A0A182JLG2_ANOAO</name>
<dbReference type="VEuPathDB" id="VectorBase:AATE020280"/>
<dbReference type="EnsemblMetazoa" id="AATE020280-RA">
    <property type="protein sequence ID" value="AATE020280-PA.1"/>
    <property type="gene ID" value="AATE020280"/>
</dbReference>
<keyword evidence="2" id="KW-1133">Transmembrane helix</keyword>
<feature type="region of interest" description="Disordered" evidence="1">
    <location>
        <begin position="176"/>
        <end position="196"/>
    </location>
</feature>
<keyword evidence="2" id="KW-0812">Transmembrane</keyword>
<organism evidence="4">
    <name type="scientific">Anopheles atroparvus</name>
    <name type="common">European mosquito</name>
    <dbReference type="NCBI Taxonomy" id="41427"/>
    <lineage>
        <taxon>Eukaryota</taxon>
        <taxon>Metazoa</taxon>
        <taxon>Ecdysozoa</taxon>
        <taxon>Arthropoda</taxon>
        <taxon>Hexapoda</taxon>
        <taxon>Insecta</taxon>
        <taxon>Pterygota</taxon>
        <taxon>Neoptera</taxon>
        <taxon>Endopterygota</taxon>
        <taxon>Diptera</taxon>
        <taxon>Nematocera</taxon>
        <taxon>Culicoidea</taxon>
        <taxon>Culicidae</taxon>
        <taxon>Anophelinae</taxon>
        <taxon>Anopheles</taxon>
    </lineage>
</organism>
<sequence>MPGAPGFMTAPVCWFLMINVGVGWPPPPPGWCCWPGCDAPPNCCCWCWCWSVAFTPPMLAVWISCGCCWVTESVPLGSEDGVSVTRLLFMLSTAVCGTPPAAGYTSFTGSFFGIFDDVRMWLLLLPSMMLLLLLLLLLLCADLPIGRADRRLTLADWRLKPVVESNATAKSIDSLLHSTDNRGDDDDANRKVDEINHDYDEERDTATTTTTTTKNKLAEQKRHHRLLQLTICLDMHYSLGSTLPSGEGVIIAQVIKRRRQSPPLLGRECIFQGRREPETFLLARQKRPSLINIPWAPLLC</sequence>
<feature type="signal peptide" evidence="3">
    <location>
        <begin position="1"/>
        <end position="23"/>
    </location>
</feature>
<evidence type="ECO:0000256" key="2">
    <source>
        <dbReference type="SAM" id="Phobius"/>
    </source>
</evidence>